<name>A0A3Q0IZZ3_DIACI</name>
<dbReference type="InterPro" id="IPR005135">
    <property type="entry name" value="Endo/exonuclease/phosphatase"/>
</dbReference>
<dbReference type="STRING" id="121845.A0A3Q0IZZ3"/>
<evidence type="ECO:0000259" key="1">
    <source>
        <dbReference type="Pfam" id="PF03372"/>
    </source>
</evidence>
<dbReference type="InterPro" id="IPR050410">
    <property type="entry name" value="CCR4/nocturin_mRNA_transcr"/>
</dbReference>
<dbReference type="PaxDb" id="121845-A0A3Q0IZZ3"/>
<dbReference type="Proteomes" id="UP000079169">
    <property type="component" value="Unplaced"/>
</dbReference>
<dbReference type="PANTHER" id="PTHR12121">
    <property type="entry name" value="CARBON CATABOLITE REPRESSOR PROTEIN 4"/>
    <property type="match status" value="1"/>
</dbReference>
<dbReference type="RefSeq" id="XP_026681812.1">
    <property type="nucleotide sequence ID" value="XM_026826011.1"/>
</dbReference>
<dbReference type="SUPFAM" id="SSF56219">
    <property type="entry name" value="DNase I-like"/>
    <property type="match status" value="1"/>
</dbReference>
<keyword evidence="2" id="KW-1185">Reference proteome</keyword>
<protein>
    <submittedName>
        <fullName evidence="3">Protein angel homolog 2-like isoform X1</fullName>
    </submittedName>
</protein>
<sequence length="429" mass="50131">MNYTVSLRIFTLTGLRRPGKIFPMLNMASCSSPGNQYSNAKQILSVIRKEKQIPIQSEKMKRGSQVKILSYNILAQTLLERHTELYTGSNQMYLNWKFRKQLLYQELRDSNADFFCLQEVEETILGDLAKYLETYGYKYLYKKRTSFNVDGCAIFYMEKKFSLCSYSCLEYFKPNVKQLDRHNVGIVATFCVSNTNKELVVATTHILFNQRRHDIKLMQIQMLLTEVDCQAFISENNFRPVVITGDFNFNETSPVYKFITEGHLDLNCVDKRSLLPLDEDDTRYHLNARDMLPPALGITDKSSYVKEFEKRNHLNRLYLRNEELVEEGTNQIIENMFLSKQLSHSLDLHNVFETECGQVASTYHDDWVFVDFIFYNRDNKCPIQCENKLQLVSYKPLPTPEQCEEYICSMPNEFCPSDHLPVVATFLIL</sequence>
<dbReference type="Pfam" id="PF03372">
    <property type="entry name" value="Exo_endo_phos"/>
    <property type="match status" value="1"/>
</dbReference>
<dbReference type="GO" id="GO:0000175">
    <property type="term" value="F:3'-5'-RNA exonuclease activity"/>
    <property type="evidence" value="ECO:0007669"/>
    <property type="project" value="TreeGrafter"/>
</dbReference>
<dbReference type="InterPro" id="IPR036691">
    <property type="entry name" value="Endo/exonu/phosph_ase_sf"/>
</dbReference>
<proteinExistence type="predicted"/>
<gene>
    <name evidence="3" type="primary">LOC103512577</name>
</gene>
<organism evidence="2 3">
    <name type="scientific">Diaphorina citri</name>
    <name type="common">Asian citrus psyllid</name>
    <dbReference type="NCBI Taxonomy" id="121845"/>
    <lineage>
        <taxon>Eukaryota</taxon>
        <taxon>Metazoa</taxon>
        <taxon>Ecdysozoa</taxon>
        <taxon>Arthropoda</taxon>
        <taxon>Hexapoda</taxon>
        <taxon>Insecta</taxon>
        <taxon>Pterygota</taxon>
        <taxon>Neoptera</taxon>
        <taxon>Paraneoptera</taxon>
        <taxon>Hemiptera</taxon>
        <taxon>Sternorrhyncha</taxon>
        <taxon>Psylloidea</taxon>
        <taxon>Psyllidae</taxon>
        <taxon>Diaphorininae</taxon>
        <taxon>Diaphorina</taxon>
    </lineage>
</organism>
<dbReference type="PANTHER" id="PTHR12121:SF34">
    <property type="entry name" value="PROTEIN ANGEL"/>
    <property type="match status" value="1"/>
</dbReference>
<evidence type="ECO:0000313" key="3">
    <source>
        <dbReference type="RefSeq" id="XP_026681812.1"/>
    </source>
</evidence>
<feature type="domain" description="Endonuclease/exonuclease/phosphatase" evidence="1">
    <location>
        <begin position="70"/>
        <end position="419"/>
    </location>
</feature>
<dbReference type="Gene3D" id="3.60.10.10">
    <property type="entry name" value="Endonuclease/exonuclease/phosphatase"/>
    <property type="match status" value="1"/>
</dbReference>
<dbReference type="AlphaFoldDB" id="A0A3Q0IZZ3"/>
<accession>A0A3Q0IZZ3</accession>
<evidence type="ECO:0000313" key="2">
    <source>
        <dbReference type="Proteomes" id="UP000079169"/>
    </source>
</evidence>
<dbReference type="GeneID" id="103512577"/>
<reference evidence="3" key="1">
    <citation type="submission" date="2025-08" db="UniProtKB">
        <authorList>
            <consortium name="RefSeq"/>
        </authorList>
    </citation>
    <scope>IDENTIFICATION</scope>
</reference>